<organism evidence="2 3">
    <name type="scientific">Mumia flava</name>
    <dbReference type="NCBI Taxonomy" id="1348852"/>
    <lineage>
        <taxon>Bacteria</taxon>
        <taxon>Bacillati</taxon>
        <taxon>Actinomycetota</taxon>
        <taxon>Actinomycetes</taxon>
        <taxon>Propionibacteriales</taxon>
        <taxon>Nocardioidaceae</taxon>
        <taxon>Mumia</taxon>
    </lineage>
</organism>
<comment type="caution">
    <text evidence="2">The sequence shown here is derived from an EMBL/GenBank/DDBJ whole genome shotgun (WGS) entry which is preliminary data.</text>
</comment>
<protein>
    <recommendedName>
        <fullName evidence="1">PspA-associated domain-containing protein</fullName>
    </recommendedName>
</protein>
<dbReference type="OrthoDB" id="5244559at2"/>
<dbReference type="AlphaFoldDB" id="A0A0B2B2Q7"/>
<evidence type="ECO:0000313" key="2">
    <source>
        <dbReference type="EMBL" id="PJJ56084.1"/>
    </source>
</evidence>
<reference evidence="2 3" key="1">
    <citation type="submission" date="2017-11" db="EMBL/GenBank/DDBJ databases">
        <title>Genomic Encyclopedia of Archaeal and Bacterial Type Strains, Phase II (KMG-II): From Individual Species to Whole Genera.</title>
        <authorList>
            <person name="Goeker M."/>
        </authorList>
    </citation>
    <scope>NUCLEOTIDE SEQUENCE [LARGE SCALE GENOMIC DNA]</scope>
    <source>
        <strain evidence="2 3">DSM 27763</strain>
    </source>
</reference>
<proteinExistence type="predicted"/>
<accession>A0A0B2B2Q7</accession>
<evidence type="ECO:0000313" key="3">
    <source>
        <dbReference type="Proteomes" id="UP000230842"/>
    </source>
</evidence>
<name>A0A0B2B2Q7_9ACTN</name>
<dbReference type="Proteomes" id="UP000230842">
    <property type="component" value="Unassembled WGS sequence"/>
</dbReference>
<sequence>MIVRILTEGQFRVPDADVERLEALDDAVEAAVTAHDDAAFVSALNDLLGAVRDHGTPVPDAEIVESDLILPASDSSIHEVEELLGADGFIPG</sequence>
<dbReference type="RefSeq" id="WP_039368706.1">
    <property type="nucleotide sequence ID" value="NZ_PGEZ01000001.1"/>
</dbReference>
<keyword evidence="3" id="KW-1185">Reference proteome</keyword>
<dbReference type="InterPro" id="IPR054437">
    <property type="entry name" value="PspA-assoc_dom"/>
</dbReference>
<feature type="domain" description="PspA-associated" evidence="1">
    <location>
        <begin position="1"/>
        <end position="92"/>
    </location>
</feature>
<dbReference type="EMBL" id="PGEZ01000001">
    <property type="protein sequence ID" value="PJJ56084.1"/>
    <property type="molecule type" value="Genomic_DNA"/>
</dbReference>
<gene>
    <name evidence="2" type="ORF">CLV56_0288</name>
</gene>
<dbReference type="Pfam" id="PF22743">
    <property type="entry name" value="PspAA"/>
    <property type="match status" value="1"/>
</dbReference>
<evidence type="ECO:0000259" key="1">
    <source>
        <dbReference type="Pfam" id="PF22743"/>
    </source>
</evidence>